<evidence type="ECO:0000256" key="5">
    <source>
        <dbReference type="SAM" id="MobiDB-lite"/>
    </source>
</evidence>
<gene>
    <name evidence="7" type="ORF">CYCCA115_LOCUS18117</name>
</gene>
<dbReference type="InterPro" id="IPR036388">
    <property type="entry name" value="WH-like_DNA-bd_sf"/>
</dbReference>
<name>A0AAD2G1R3_9STRA</name>
<dbReference type="AlphaFoldDB" id="A0AAD2G1R3"/>
<organism evidence="7 8">
    <name type="scientific">Cylindrotheca closterium</name>
    <dbReference type="NCBI Taxonomy" id="2856"/>
    <lineage>
        <taxon>Eukaryota</taxon>
        <taxon>Sar</taxon>
        <taxon>Stramenopiles</taxon>
        <taxon>Ochrophyta</taxon>
        <taxon>Bacillariophyta</taxon>
        <taxon>Bacillariophyceae</taxon>
        <taxon>Bacillariophycidae</taxon>
        <taxon>Bacillariales</taxon>
        <taxon>Bacillariaceae</taxon>
        <taxon>Cylindrotheca</taxon>
    </lineage>
</organism>
<dbReference type="SUPFAM" id="SSF46785">
    <property type="entry name" value="Winged helix' DNA-binding domain"/>
    <property type="match status" value="1"/>
</dbReference>
<evidence type="ECO:0000313" key="8">
    <source>
        <dbReference type="Proteomes" id="UP001295423"/>
    </source>
</evidence>
<keyword evidence="3" id="KW-0539">Nucleus</keyword>
<reference evidence="7" key="1">
    <citation type="submission" date="2023-08" db="EMBL/GenBank/DDBJ databases">
        <authorList>
            <person name="Audoor S."/>
            <person name="Bilcke G."/>
        </authorList>
    </citation>
    <scope>NUCLEOTIDE SEQUENCE</scope>
</reference>
<dbReference type="Gene3D" id="1.10.10.10">
    <property type="entry name" value="Winged helix-like DNA-binding domain superfamily/Winged helix DNA-binding domain"/>
    <property type="match status" value="1"/>
</dbReference>
<evidence type="ECO:0000256" key="4">
    <source>
        <dbReference type="RuleBase" id="RU004020"/>
    </source>
</evidence>
<sequence length="256" mass="29324">MMLKQGMQSDFMTEPQLLDSTAFNGSKEFDRRDSFLMLNSDSDQEPSSSSQTAQFPLKLHEMLAWSEREGYQSIVSWLPGTNTNAFKVHKKEAFVTQVMPKFFKQTQYKSFIRQLNLWDFERIVESSPNKGGYTHALFVKGNPIICKEMRRTKIKGKNSKLLSGGVTRKASRDEKVESKRLQNPSSFLPNTPPHPSNQQQEPKQEKKAQRIDEIGIFPFMGQFGRPGRIEPQEMKYVQIGMNLGRLVSKGEWPAPA</sequence>
<keyword evidence="8" id="KW-1185">Reference proteome</keyword>
<dbReference type="FunFam" id="1.10.10.10:FF:000479">
    <property type="entry name" value="Predicted protein"/>
    <property type="match status" value="1"/>
</dbReference>
<feature type="domain" description="HSF-type DNA-binding" evidence="6">
    <location>
        <begin position="51"/>
        <end position="152"/>
    </location>
</feature>
<evidence type="ECO:0000256" key="1">
    <source>
        <dbReference type="ARBA" id="ARBA00004123"/>
    </source>
</evidence>
<keyword evidence="2" id="KW-0238">DNA-binding</keyword>
<dbReference type="Pfam" id="PF00447">
    <property type="entry name" value="HSF_DNA-bind"/>
    <property type="match status" value="1"/>
</dbReference>
<evidence type="ECO:0000313" key="7">
    <source>
        <dbReference type="EMBL" id="CAJ1959698.1"/>
    </source>
</evidence>
<dbReference type="PANTHER" id="PTHR10015">
    <property type="entry name" value="HEAT SHOCK TRANSCRIPTION FACTOR"/>
    <property type="match status" value="1"/>
</dbReference>
<comment type="caution">
    <text evidence="7">The sequence shown here is derived from an EMBL/GenBank/DDBJ whole genome shotgun (WGS) entry which is preliminary data.</text>
</comment>
<accession>A0AAD2G1R3</accession>
<evidence type="ECO:0000256" key="3">
    <source>
        <dbReference type="ARBA" id="ARBA00023242"/>
    </source>
</evidence>
<dbReference type="Proteomes" id="UP001295423">
    <property type="component" value="Unassembled WGS sequence"/>
</dbReference>
<dbReference type="InterPro" id="IPR000232">
    <property type="entry name" value="HSF_DNA-bd"/>
</dbReference>
<dbReference type="SMART" id="SM00415">
    <property type="entry name" value="HSF"/>
    <property type="match status" value="1"/>
</dbReference>
<evidence type="ECO:0000259" key="6">
    <source>
        <dbReference type="SMART" id="SM00415"/>
    </source>
</evidence>
<dbReference type="GO" id="GO:0043565">
    <property type="term" value="F:sequence-specific DNA binding"/>
    <property type="evidence" value="ECO:0007669"/>
    <property type="project" value="InterPro"/>
</dbReference>
<protein>
    <recommendedName>
        <fullName evidence="6">HSF-type DNA-binding domain-containing protein</fullName>
    </recommendedName>
</protein>
<feature type="compositionally biased region" description="Basic and acidic residues" evidence="5">
    <location>
        <begin position="170"/>
        <end position="180"/>
    </location>
</feature>
<dbReference type="PANTHER" id="PTHR10015:SF206">
    <property type="entry name" value="HSF-TYPE DNA-BINDING DOMAIN-CONTAINING PROTEIN"/>
    <property type="match status" value="1"/>
</dbReference>
<comment type="subcellular location">
    <subcellularLocation>
        <location evidence="1">Nucleus</location>
    </subcellularLocation>
</comment>
<dbReference type="GO" id="GO:0003700">
    <property type="term" value="F:DNA-binding transcription factor activity"/>
    <property type="evidence" value="ECO:0007669"/>
    <property type="project" value="InterPro"/>
</dbReference>
<comment type="similarity">
    <text evidence="4">Belongs to the HSF family.</text>
</comment>
<evidence type="ECO:0000256" key="2">
    <source>
        <dbReference type="ARBA" id="ARBA00023125"/>
    </source>
</evidence>
<feature type="region of interest" description="Disordered" evidence="5">
    <location>
        <begin position="157"/>
        <end position="208"/>
    </location>
</feature>
<proteinExistence type="inferred from homology"/>
<dbReference type="InterPro" id="IPR036390">
    <property type="entry name" value="WH_DNA-bd_sf"/>
</dbReference>
<dbReference type="GO" id="GO:0005634">
    <property type="term" value="C:nucleus"/>
    <property type="evidence" value="ECO:0007669"/>
    <property type="project" value="UniProtKB-SubCell"/>
</dbReference>
<dbReference type="EMBL" id="CAKOGP040002014">
    <property type="protein sequence ID" value="CAJ1959698.1"/>
    <property type="molecule type" value="Genomic_DNA"/>
</dbReference>